<feature type="region of interest" description="Disordered" evidence="7">
    <location>
        <begin position="496"/>
        <end position="557"/>
    </location>
</feature>
<dbReference type="Proteomes" id="UP001585053">
    <property type="component" value="Unassembled WGS sequence"/>
</dbReference>
<protein>
    <submittedName>
        <fullName evidence="10">Wzz/FepE/Etk N-terminal domain-containing protein</fullName>
    </submittedName>
</protein>
<feature type="compositionally biased region" description="Pro residues" evidence="7">
    <location>
        <begin position="504"/>
        <end position="521"/>
    </location>
</feature>
<keyword evidence="11" id="KW-1185">Reference proteome</keyword>
<dbReference type="Gene3D" id="3.40.50.300">
    <property type="entry name" value="P-loop containing nucleotide triphosphate hydrolases"/>
    <property type="match status" value="1"/>
</dbReference>
<reference evidence="10 11" key="1">
    <citation type="submission" date="2024-01" db="EMBL/GenBank/DDBJ databases">
        <title>Genome mining of biosynthetic gene clusters to explore secondary metabolites of Streptomyces sp.</title>
        <authorList>
            <person name="Baig A."/>
            <person name="Ajitkumar Shintre N."/>
            <person name="Kumar H."/>
            <person name="Anbarasu A."/>
            <person name="Ramaiah S."/>
        </authorList>
    </citation>
    <scope>NUCLEOTIDE SEQUENCE [LARGE SCALE GENOMIC DNA]</scope>
    <source>
        <strain evidence="10 11">A01</strain>
    </source>
</reference>
<dbReference type="InterPro" id="IPR027417">
    <property type="entry name" value="P-loop_NTPase"/>
</dbReference>
<dbReference type="InterPro" id="IPR050445">
    <property type="entry name" value="Bact_polysacc_biosynth/exp"/>
</dbReference>
<feature type="transmembrane region" description="Helical" evidence="8">
    <location>
        <begin position="26"/>
        <end position="45"/>
    </location>
</feature>
<evidence type="ECO:0000256" key="3">
    <source>
        <dbReference type="ARBA" id="ARBA00022475"/>
    </source>
</evidence>
<proteinExistence type="inferred from homology"/>
<feature type="transmembrane region" description="Helical" evidence="8">
    <location>
        <begin position="237"/>
        <end position="257"/>
    </location>
</feature>
<dbReference type="SUPFAM" id="SSF52540">
    <property type="entry name" value="P-loop containing nucleoside triphosphate hydrolases"/>
    <property type="match status" value="1"/>
</dbReference>
<dbReference type="Pfam" id="PF02706">
    <property type="entry name" value="Wzz"/>
    <property type="match status" value="1"/>
</dbReference>
<feature type="domain" description="Polysaccharide chain length determinant N-terminal" evidence="9">
    <location>
        <begin position="13"/>
        <end position="98"/>
    </location>
</feature>
<feature type="region of interest" description="Disordered" evidence="7">
    <location>
        <begin position="283"/>
        <end position="302"/>
    </location>
</feature>
<keyword evidence="3" id="KW-1003">Cell membrane</keyword>
<dbReference type="RefSeq" id="WP_014908856.1">
    <property type="nucleotide sequence ID" value="NZ_JAYMRS010000006.1"/>
</dbReference>
<keyword evidence="5 8" id="KW-1133">Transmembrane helix</keyword>
<comment type="caution">
    <text evidence="10">The sequence shown here is derived from an EMBL/GenBank/DDBJ whole genome shotgun (WGS) entry which is preliminary data.</text>
</comment>
<sequence length="557" mass="57149">MATDVPGPSGPELKEYTALLRRRRRLVVAGVLGGLVLAGAGAFAVPSTYTSVTAVQVHPTGMAEFTGERSGRLTGDVNLDSEAQVVLSDRVAGAAAEEIPGSPSAEDVREHVDVTVPPNSNIMELHYSARSPETARTGAAALADAYLEQRGTQVRNLIDGHLETLRAEQQERYDALSETAPGDSNAGESARADALRQEIGDLGNMIGPLGALRETVSPGQVLTPADLPASASSPIPALWIVAGAALGLLAGLLTAVVRDRLDPRLRDTEDTARIAGLPVLLDLSTPGTDPDRTPGLLTEADPDGRRADELAHLIRARASVGGASVVDGVSASGQVIVVTGTTPGRSGIAAAVNLAAALARGGSDTLLVCADPRADSMNALLGLDEGPGLAEILVDGENPDDLVVRPSGLPRLRALRYGRPGVTAPFQGGAAELVDLLRPRAEFVVIVTASAGERADAHALAAHADLLLPVVELGRSRREVLNELITAGSRFGVAVPGSITVPRQPAPAPLPESVPSAPPRPAEADTSEAEAEKDEETNGSDSTPSVGAGAASAGSRR</sequence>
<comment type="similarity">
    <text evidence="2">Belongs to the CpsC/CapA family.</text>
</comment>
<evidence type="ECO:0000256" key="7">
    <source>
        <dbReference type="SAM" id="MobiDB-lite"/>
    </source>
</evidence>
<evidence type="ECO:0000256" key="5">
    <source>
        <dbReference type="ARBA" id="ARBA00022989"/>
    </source>
</evidence>
<evidence type="ECO:0000259" key="9">
    <source>
        <dbReference type="Pfam" id="PF02706"/>
    </source>
</evidence>
<name>A0ABV5DY22_9ACTN</name>
<keyword evidence="4 8" id="KW-0812">Transmembrane</keyword>
<dbReference type="InterPro" id="IPR003856">
    <property type="entry name" value="LPS_length_determ_N"/>
</dbReference>
<dbReference type="EMBL" id="JAYMRS010000006">
    <property type="protein sequence ID" value="MFB8769499.1"/>
    <property type="molecule type" value="Genomic_DNA"/>
</dbReference>
<feature type="compositionally biased region" description="Low complexity" evidence="7">
    <location>
        <begin position="545"/>
        <end position="557"/>
    </location>
</feature>
<evidence type="ECO:0000256" key="1">
    <source>
        <dbReference type="ARBA" id="ARBA00004651"/>
    </source>
</evidence>
<evidence type="ECO:0000256" key="8">
    <source>
        <dbReference type="SAM" id="Phobius"/>
    </source>
</evidence>
<evidence type="ECO:0000256" key="2">
    <source>
        <dbReference type="ARBA" id="ARBA00006683"/>
    </source>
</evidence>
<dbReference type="PANTHER" id="PTHR32309">
    <property type="entry name" value="TYROSINE-PROTEIN KINASE"/>
    <property type="match status" value="1"/>
</dbReference>
<evidence type="ECO:0000313" key="11">
    <source>
        <dbReference type="Proteomes" id="UP001585053"/>
    </source>
</evidence>
<organism evidence="10 11">
    <name type="scientific">Nocardiopsis alba</name>
    <dbReference type="NCBI Taxonomy" id="53437"/>
    <lineage>
        <taxon>Bacteria</taxon>
        <taxon>Bacillati</taxon>
        <taxon>Actinomycetota</taxon>
        <taxon>Actinomycetes</taxon>
        <taxon>Streptosporangiales</taxon>
        <taxon>Nocardiopsidaceae</taxon>
        <taxon>Nocardiopsis</taxon>
    </lineage>
</organism>
<gene>
    <name evidence="10" type="ORF">VSQ78_17465</name>
</gene>
<evidence type="ECO:0000256" key="6">
    <source>
        <dbReference type="ARBA" id="ARBA00023136"/>
    </source>
</evidence>
<comment type="subcellular location">
    <subcellularLocation>
        <location evidence="1">Cell membrane</location>
        <topology evidence="1">Multi-pass membrane protein</topology>
    </subcellularLocation>
</comment>
<dbReference type="PANTHER" id="PTHR32309:SF13">
    <property type="entry name" value="FERRIC ENTEROBACTIN TRANSPORT PROTEIN FEPE"/>
    <property type="match status" value="1"/>
</dbReference>
<accession>A0ABV5DY22</accession>
<evidence type="ECO:0000256" key="4">
    <source>
        <dbReference type="ARBA" id="ARBA00022692"/>
    </source>
</evidence>
<keyword evidence="6 8" id="KW-0472">Membrane</keyword>
<evidence type="ECO:0000313" key="10">
    <source>
        <dbReference type="EMBL" id="MFB8769499.1"/>
    </source>
</evidence>
<feature type="compositionally biased region" description="Acidic residues" evidence="7">
    <location>
        <begin position="525"/>
        <end position="538"/>
    </location>
</feature>